<accession>A0A843X4Q0</accession>
<evidence type="ECO:0008006" key="3">
    <source>
        <dbReference type="Google" id="ProtNLM"/>
    </source>
</evidence>
<comment type="caution">
    <text evidence="1">The sequence shown here is derived from an EMBL/GenBank/DDBJ whole genome shotgun (WGS) entry which is preliminary data.</text>
</comment>
<dbReference type="PANTHER" id="PTHR47426">
    <property type="entry name" value="ACYL-COA N-ACYLTRANSFERASES (NAT) SUPERFAMILY PROTEIN"/>
    <property type="match status" value="1"/>
</dbReference>
<sequence>MSASISRPPAVLWHARGRRGGSRPLARASFVSMGDVSMSSRTPKGGDDDATLPELRVASPLPQVDPAGHSDLRFDRLQPPDPECNCRHKRVFGRFVAREALLEEEFWTAAWLRAESHWEDQPFVRHAESYKRMFAEKEFTAIKRRCNGQNAEQCTCIVVAKREEKHVKRTVLNSIVGTLDISIRFLLQGQTFPGMFVHVNKDNVPGKGLYEKLGFQIVEVTTAQEEQELMRLKC</sequence>
<protein>
    <recommendedName>
        <fullName evidence="3">N-acetyltransferase domain-containing protein</fullName>
    </recommendedName>
</protein>
<reference evidence="1" key="1">
    <citation type="submission" date="2017-07" db="EMBL/GenBank/DDBJ databases">
        <title>Taro Niue Genome Assembly and Annotation.</title>
        <authorList>
            <person name="Atibalentja N."/>
            <person name="Keating K."/>
            <person name="Fields C.J."/>
        </authorList>
    </citation>
    <scope>NUCLEOTIDE SEQUENCE</scope>
    <source>
        <strain evidence="1">Niue_2</strain>
        <tissue evidence="1">Leaf</tissue>
    </source>
</reference>
<dbReference type="PANTHER" id="PTHR47426:SF3">
    <property type="entry name" value="GCN5-RELATED N-ACETYLTRANSFERASE 6, CHLOROPLASTIC"/>
    <property type="match status" value="1"/>
</dbReference>
<dbReference type="AlphaFoldDB" id="A0A843X4Q0"/>
<gene>
    <name evidence="1" type="ORF">Taro_046868</name>
</gene>
<dbReference type="SUPFAM" id="SSF55729">
    <property type="entry name" value="Acyl-CoA N-acyltransferases (Nat)"/>
    <property type="match status" value="1"/>
</dbReference>
<proteinExistence type="predicted"/>
<organism evidence="1 2">
    <name type="scientific">Colocasia esculenta</name>
    <name type="common">Wild taro</name>
    <name type="synonym">Arum esculentum</name>
    <dbReference type="NCBI Taxonomy" id="4460"/>
    <lineage>
        <taxon>Eukaryota</taxon>
        <taxon>Viridiplantae</taxon>
        <taxon>Streptophyta</taxon>
        <taxon>Embryophyta</taxon>
        <taxon>Tracheophyta</taxon>
        <taxon>Spermatophyta</taxon>
        <taxon>Magnoliopsida</taxon>
        <taxon>Liliopsida</taxon>
        <taxon>Araceae</taxon>
        <taxon>Aroideae</taxon>
        <taxon>Colocasieae</taxon>
        <taxon>Colocasia</taxon>
    </lineage>
</organism>
<name>A0A843X4Q0_COLES</name>
<dbReference type="Gene3D" id="3.40.630.30">
    <property type="match status" value="1"/>
</dbReference>
<dbReference type="OrthoDB" id="41532at2759"/>
<dbReference type="InterPro" id="IPR016181">
    <property type="entry name" value="Acyl_CoA_acyltransferase"/>
</dbReference>
<dbReference type="Proteomes" id="UP000652761">
    <property type="component" value="Unassembled WGS sequence"/>
</dbReference>
<keyword evidence="2" id="KW-1185">Reference proteome</keyword>
<evidence type="ECO:0000313" key="1">
    <source>
        <dbReference type="EMBL" id="MQM13941.1"/>
    </source>
</evidence>
<dbReference type="EMBL" id="NMUH01005892">
    <property type="protein sequence ID" value="MQM13941.1"/>
    <property type="molecule type" value="Genomic_DNA"/>
</dbReference>
<evidence type="ECO:0000313" key="2">
    <source>
        <dbReference type="Proteomes" id="UP000652761"/>
    </source>
</evidence>